<reference evidence="1 2" key="1">
    <citation type="submission" date="2024-04" db="EMBL/GenBank/DDBJ databases">
        <title>Arthrobacter sp. from Plains bison fecal sample.</title>
        <authorList>
            <person name="Ruzzini A."/>
        </authorList>
    </citation>
    <scope>NUCLEOTIDE SEQUENCE [LARGE SCALE GENOMIC DNA]</scope>
    <source>
        <strain evidence="1 2">EINP1</strain>
    </source>
</reference>
<dbReference type="Pfam" id="PF07366">
    <property type="entry name" value="SnoaL"/>
    <property type="match status" value="1"/>
</dbReference>
<gene>
    <name evidence="1" type="ORF">AAE021_06650</name>
</gene>
<keyword evidence="2" id="KW-1185">Reference proteome</keyword>
<dbReference type="Gene3D" id="3.10.450.50">
    <property type="match status" value="1"/>
</dbReference>
<dbReference type="PANTHER" id="PTHR38436:SF1">
    <property type="entry name" value="ESTER CYCLASE"/>
    <property type="match status" value="1"/>
</dbReference>
<dbReference type="SUPFAM" id="SSF54427">
    <property type="entry name" value="NTF2-like"/>
    <property type="match status" value="1"/>
</dbReference>
<name>A0ABZ3A1K1_9MICC</name>
<dbReference type="InterPro" id="IPR009959">
    <property type="entry name" value="Cyclase_SnoaL-like"/>
</dbReference>
<accession>A0ABZ3A1K1</accession>
<organism evidence="1 2">
    <name type="scientific">Arthrobacter citreus</name>
    <dbReference type="NCBI Taxonomy" id="1670"/>
    <lineage>
        <taxon>Bacteria</taxon>
        <taxon>Bacillati</taxon>
        <taxon>Actinomycetota</taxon>
        <taxon>Actinomycetes</taxon>
        <taxon>Micrococcales</taxon>
        <taxon>Micrococcaceae</taxon>
        <taxon>Arthrobacter</taxon>
    </lineage>
</organism>
<evidence type="ECO:0000313" key="2">
    <source>
        <dbReference type="Proteomes" id="UP001448858"/>
    </source>
</evidence>
<dbReference type="InterPro" id="IPR032710">
    <property type="entry name" value="NTF2-like_dom_sf"/>
</dbReference>
<protein>
    <submittedName>
        <fullName evidence="1">Ester cyclase</fullName>
    </submittedName>
</protein>
<dbReference type="EMBL" id="CP151657">
    <property type="protein sequence ID" value="WZP17229.1"/>
    <property type="molecule type" value="Genomic_DNA"/>
</dbReference>
<dbReference type="Proteomes" id="UP001448858">
    <property type="component" value="Chromosome"/>
</dbReference>
<proteinExistence type="predicted"/>
<dbReference type="PANTHER" id="PTHR38436">
    <property type="entry name" value="POLYKETIDE CYCLASE SNOAL-LIKE DOMAIN"/>
    <property type="match status" value="1"/>
</dbReference>
<evidence type="ECO:0000313" key="1">
    <source>
        <dbReference type="EMBL" id="WZP17229.1"/>
    </source>
</evidence>
<dbReference type="RefSeq" id="WP_342024824.1">
    <property type="nucleotide sequence ID" value="NZ_CP151657.1"/>
</dbReference>
<sequence length="150" mass="16409">MDTQGLPDSVKVLQRILSEGFATGNTGIVDELFSPDLMEHQFGMEDRGPGALAHVKEAIRQVHEAMPDLSYDMDDWATRGNTAWVRFTGKGTNTGPFFGPPSGKHVELTVIDVAVVVDGRVTEHWGVPDRFSLLQQTGVLKRLRPAPDPG</sequence>